<dbReference type="InterPro" id="IPR021127">
    <property type="entry name" value="CRISPR_associated_Cas2"/>
</dbReference>
<keyword evidence="3 9" id="KW-0540">Nuclease</keyword>
<keyword evidence="6 9" id="KW-0378">Hydrolase</keyword>
<evidence type="ECO:0000256" key="2">
    <source>
        <dbReference type="ARBA" id="ARBA00009959"/>
    </source>
</evidence>
<dbReference type="NCBIfam" id="TIGR01573">
    <property type="entry name" value="cas2"/>
    <property type="match status" value="1"/>
</dbReference>
<keyword evidence="7 9" id="KW-0460">Magnesium</keyword>
<feature type="binding site" evidence="9">
    <location>
        <position position="15"/>
    </location>
    <ligand>
        <name>Mg(2+)</name>
        <dbReference type="ChEBI" id="CHEBI:18420"/>
        <note>catalytic</note>
    </ligand>
</feature>
<evidence type="ECO:0000256" key="1">
    <source>
        <dbReference type="ARBA" id="ARBA00001946"/>
    </source>
</evidence>
<comment type="caution">
    <text evidence="10">The sequence shown here is derived from an EMBL/GenBank/DDBJ whole genome shotgun (WGS) entry which is preliminary data.</text>
</comment>
<dbReference type="EMBL" id="RJQC01000001">
    <property type="protein sequence ID" value="RNM31318.1"/>
    <property type="molecule type" value="Genomic_DNA"/>
</dbReference>
<proteinExistence type="inferred from homology"/>
<evidence type="ECO:0000313" key="11">
    <source>
        <dbReference type="Proteomes" id="UP000276568"/>
    </source>
</evidence>
<evidence type="ECO:0000256" key="7">
    <source>
        <dbReference type="ARBA" id="ARBA00022842"/>
    </source>
</evidence>
<reference evidence="10 11" key="1">
    <citation type="submission" date="2018-11" db="EMBL/GenBank/DDBJ databases">
        <title>Clostridium sp. nov., a member of the family Erysipelotrichaceae isolated from pig faeces.</title>
        <authorList>
            <person name="Chang Y.-H."/>
        </authorList>
    </citation>
    <scope>NUCLEOTIDE SEQUENCE [LARGE SCALE GENOMIC DNA]</scope>
    <source>
        <strain evidence="10 11">YH-panp20</strain>
    </source>
</reference>
<dbReference type="AlphaFoldDB" id="A0A3N0I320"/>
<organism evidence="10 11">
    <name type="scientific">Absicoccus porci</name>
    <dbReference type="NCBI Taxonomy" id="2486576"/>
    <lineage>
        <taxon>Bacteria</taxon>
        <taxon>Bacillati</taxon>
        <taxon>Bacillota</taxon>
        <taxon>Erysipelotrichia</taxon>
        <taxon>Erysipelotrichales</taxon>
        <taxon>Erysipelotrichaceae</taxon>
        <taxon>Absicoccus</taxon>
    </lineage>
</organism>
<evidence type="ECO:0000256" key="4">
    <source>
        <dbReference type="ARBA" id="ARBA00022723"/>
    </source>
</evidence>
<keyword evidence="4 9" id="KW-0479">Metal-binding</keyword>
<comment type="function">
    <text evidence="9">CRISPR (clustered regularly interspaced short palindromic repeat), is an adaptive immune system that provides protection against mobile genetic elements (viruses, transposable elements and conjugative plasmids). CRISPR clusters contain sequences complementary to antecedent mobile elements and target invading nucleic acids. CRISPR clusters are transcribed and processed into CRISPR RNA (crRNA). Functions as a ssRNA-specific endoribonuclease. Involved in the integration of spacer DNA into the CRISPR cassette.</text>
</comment>
<dbReference type="Proteomes" id="UP000276568">
    <property type="component" value="Unassembled WGS sequence"/>
</dbReference>
<dbReference type="GO" id="GO:0046872">
    <property type="term" value="F:metal ion binding"/>
    <property type="evidence" value="ECO:0007669"/>
    <property type="project" value="UniProtKB-UniRule"/>
</dbReference>
<comment type="cofactor">
    <cofactor evidence="1 9">
        <name>Mg(2+)</name>
        <dbReference type="ChEBI" id="CHEBI:18420"/>
    </cofactor>
</comment>
<dbReference type="GO" id="GO:0043571">
    <property type="term" value="P:maintenance of CRISPR repeat elements"/>
    <property type="evidence" value="ECO:0007669"/>
    <property type="project" value="UniProtKB-UniRule"/>
</dbReference>
<accession>A0A3N0I320</accession>
<keyword evidence="8 9" id="KW-0051">Antiviral defense</keyword>
<dbReference type="InterPro" id="IPR019199">
    <property type="entry name" value="Virulence_VapD/CRISPR_Cas2"/>
</dbReference>
<dbReference type="EC" id="3.1.-.-" evidence="9"/>
<evidence type="ECO:0000256" key="9">
    <source>
        <dbReference type="HAMAP-Rule" id="MF_01471"/>
    </source>
</evidence>
<gene>
    <name evidence="9 10" type="primary">cas2</name>
    <name evidence="10" type="ORF">EDX97_01810</name>
</gene>
<dbReference type="SUPFAM" id="SSF143430">
    <property type="entry name" value="TTP0101/SSO1404-like"/>
    <property type="match status" value="1"/>
</dbReference>
<dbReference type="GO" id="GO:0004521">
    <property type="term" value="F:RNA endonuclease activity"/>
    <property type="evidence" value="ECO:0007669"/>
    <property type="project" value="InterPro"/>
</dbReference>
<evidence type="ECO:0000256" key="3">
    <source>
        <dbReference type="ARBA" id="ARBA00022722"/>
    </source>
</evidence>
<dbReference type="GO" id="GO:0051607">
    <property type="term" value="P:defense response to virus"/>
    <property type="evidence" value="ECO:0007669"/>
    <property type="project" value="UniProtKB-UniRule"/>
</dbReference>
<protein>
    <recommendedName>
        <fullName evidence="9">CRISPR-associated endoribonuclease Cas2</fullName>
        <ecNumber evidence="9">3.1.-.-</ecNumber>
    </recommendedName>
</protein>
<dbReference type="HAMAP" id="MF_01471">
    <property type="entry name" value="Cas2"/>
    <property type="match status" value="1"/>
</dbReference>
<keyword evidence="11" id="KW-1185">Reference proteome</keyword>
<sequence>MMNNFRFMRLLIFFDLPVKTKPQIKQYREFIKYLKNDGFIRVQYSVYAKLCINKDCAQTISKRIRLNAPAEGDIRYMIISELQYQHITNINNTHNLDENITTADRTLIIGGLNNEDS</sequence>
<comment type="subunit">
    <text evidence="9">Homodimer, forms a heterotetramer with a Cas1 homodimer.</text>
</comment>
<dbReference type="Pfam" id="PF09827">
    <property type="entry name" value="CRISPR_Cas2"/>
    <property type="match status" value="1"/>
</dbReference>
<evidence type="ECO:0000313" key="10">
    <source>
        <dbReference type="EMBL" id="RNM31318.1"/>
    </source>
</evidence>
<dbReference type="Gene3D" id="3.30.70.240">
    <property type="match status" value="1"/>
</dbReference>
<keyword evidence="5 9" id="KW-0255">Endonuclease</keyword>
<dbReference type="GO" id="GO:0016787">
    <property type="term" value="F:hydrolase activity"/>
    <property type="evidence" value="ECO:0007669"/>
    <property type="project" value="UniProtKB-KW"/>
</dbReference>
<evidence type="ECO:0000256" key="6">
    <source>
        <dbReference type="ARBA" id="ARBA00022801"/>
    </source>
</evidence>
<evidence type="ECO:0000256" key="8">
    <source>
        <dbReference type="ARBA" id="ARBA00023118"/>
    </source>
</evidence>
<name>A0A3N0I320_9FIRM</name>
<comment type="similarity">
    <text evidence="2 9">Belongs to the CRISPR-associated endoribonuclease Cas2 protein family.</text>
</comment>
<evidence type="ECO:0000256" key="5">
    <source>
        <dbReference type="ARBA" id="ARBA00022759"/>
    </source>
</evidence>